<evidence type="ECO:0000313" key="1">
    <source>
        <dbReference type="EMBL" id="SPT55294.1"/>
    </source>
</evidence>
<dbReference type="SUPFAM" id="SSF55961">
    <property type="entry name" value="Bet v1-like"/>
    <property type="match status" value="1"/>
</dbReference>
<protein>
    <recommendedName>
        <fullName evidence="3">Toxin</fullName>
    </recommendedName>
</protein>
<proteinExistence type="predicted"/>
<dbReference type="InterPro" id="IPR023393">
    <property type="entry name" value="START-like_dom_sf"/>
</dbReference>
<dbReference type="EMBL" id="UAPR01000002">
    <property type="protein sequence ID" value="SPT55294.1"/>
    <property type="molecule type" value="Genomic_DNA"/>
</dbReference>
<sequence>MGARLGPHSRDCERSTRYRWCMSFFDMTSDADVEDELDRVETDVVVDCDIEAAWVLVSEPGWWVNDGPLGDHEVSLGDDGLYRVSDPDAGDWLIEKADEDPMDVVAFRWYPLADDELPDEYATRVEISLSEERGGVAIHVEESGLASVSDDEAVARQAYDDAIGMWEQVLRAAKTYLEGRRSSELSR</sequence>
<gene>
    <name evidence="1" type="ORF">NCTC9935_00791</name>
</gene>
<dbReference type="Proteomes" id="UP000250192">
    <property type="component" value="Unassembled WGS sequence"/>
</dbReference>
<dbReference type="Gene3D" id="3.30.530.20">
    <property type="match status" value="1"/>
</dbReference>
<accession>A0A2X0TZI0</accession>
<name>A0A2X0TZI0_9ACTO</name>
<dbReference type="AlphaFoldDB" id="A0A2X0TZI0"/>
<reference evidence="1 2" key="1">
    <citation type="submission" date="2018-06" db="EMBL/GenBank/DDBJ databases">
        <authorList>
            <consortium name="Pathogen Informatics"/>
            <person name="Doyle S."/>
        </authorList>
    </citation>
    <scope>NUCLEOTIDE SEQUENCE [LARGE SCALE GENOMIC DNA]</scope>
    <source>
        <strain evidence="1 2">NCTC9935</strain>
    </source>
</reference>
<organism evidence="1 2">
    <name type="scientific">Schaalia odontolytica</name>
    <dbReference type="NCBI Taxonomy" id="1660"/>
    <lineage>
        <taxon>Bacteria</taxon>
        <taxon>Bacillati</taxon>
        <taxon>Actinomycetota</taxon>
        <taxon>Actinomycetes</taxon>
        <taxon>Actinomycetales</taxon>
        <taxon>Actinomycetaceae</taxon>
        <taxon>Schaalia</taxon>
    </lineage>
</organism>
<keyword evidence="2" id="KW-1185">Reference proteome</keyword>
<evidence type="ECO:0008006" key="3">
    <source>
        <dbReference type="Google" id="ProtNLM"/>
    </source>
</evidence>
<evidence type="ECO:0000313" key="2">
    <source>
        <dbReference type="Proteomes" id="UP000250192"/>
    </source>
</evidence>